<gene>
    <name evidence="6" type="ORF">HF896_00010</name>
    <name evidence="7" type="ORF">HF896_00165</name>
</gene>
<proteinExistence type="predicted"/>
<evidence type="ECO:0000256" key="2">
    <source>
        <dbReference type="ARBA" id="ARBA00022630"/>
    </source>
</evidence>
<evidence type="ECO:0000256" key="3">
    <source>
        <dbReference type="ARBA" id="ARBA00022643"/>
    </source>
</evidence>
<feature type="domain" description="FAD/NAD(P)-binding" evidence="5">
    <location>
        <begin position="20"/>
        <end position="165"/>
    </location>
</feature>
<accession>A0A858ZMT5</accession>
<evidence type="ECO:0000256" key="1">
    <source>
        <dbReference type="ARBA" id="ARBA00001917"/>
    </source>
</evidence>
<organism evidence="6 8">
    <name type="scientific">Alicycliphilus denitrificans</name>
    <dbReference type="NCBI Taxonomy" id="179636"/>
    <lineage>
        <taxon>Bacteria</taxon>
        <taxon>Pseudomonadati</taxon>
        <taxon>Pseudomonadota</taxon>
        <taxon>Betaproteobacteria</taxon>
        <taxon>Burkholderiales</taxon>
        <taxon>Comamonadaceae</taxon>
        <taxon>Alicycliphilus</taxon>
    </lineage>
</organism>
<comment type="cofactor">
    <cofactor evidence="1">
        <name>FMN</name>
        <dbReference type="ChEBI" id="CHEBI:58210"/>
    </cofactor>
</comment>
<evidence type="ECO:0000256" key="4">
    <source>
        <dbReference type="ARBA" id="ARBA00023002"/>
    </source>
</evidence>
<evidence type="ECO:0000313" key="7">
    <source>
        <dbReference type="EMBL" id="QKD42128.1"/>
    </source>
</evidence>
<geneLocation type="plasmid" evidence="6">
    <name>pDP3</name>
</geneLocation>
<dbReference type="EMBL" id="CP051297">
    <property type="protein sequence ID" value="QKD42128.1"/>
    <property type="molecule type" value="Genomic_DNA"/>
</dbReference>
<keyword evidence="3" id="KW-0288">FMN</keyword>
<dbReference type="SUPFAM" id="SSF51905">
    <property type="entry name" value="FAD/NAD(P)-binding domain"/>
    <property type="match status" value="1"/>
</dbReference>
<name>A0A858ZMT5_9BURK</name>
<dbReference type="InterPro" id="IPR023753">
    <property type="entry name" value="FAD/NAD-binding_dom"/>
</dbReference>
<dbReference type="Proteomes" id="UP000500755">
    <property type="component" value="Plasmid pDP3"/>
</dbReference>
<dbReference type="InterPro" id="IPR036188">
    <property type="entry name" value="FAD/NAD-bd_sf"/>
</dbReference>
<dbReference type="PRINTS" id="PR00368">
    <property type="entry name" value="FADPNR"/>
</dbReference>
<dbReference type="PANTHER" id="PTHR42917">
    <property type="entry name" value="2,4-DIENOYL-COA REDUCTASE"/>
    <property type="match status" value="1"/>
</dbReference>
<reference evidence="6 8" key="1">
    <citation type="submission" date="2020-05" db="EMBL/GenBank/DDBJ databases">
        <title>Complete genome sequence of Alicycliphilus denitrificans DP3.</title>
        <authorList>
            <person name="Chen X."/>
        </authorList>
    </citation>
    <scope>NUCLEOTIDE SEQUENCE [LARGE SCALE GENOMIC DNA]</scope>
    <source>
        <strain evidence="6 8">DP3</strain>
        <plasmid evidence="8">pdp3</plasmid>
        <plasmid evidence="6">pDP3</plasmid>
    </source>
</reference>
<dbReference type="Gene3D" id="3.50.50.60">
    <property type="entry name" value="FAD/NAD(P)-binding domain"/>
    <property type="match status" value="1"/>
</dbReference>
<dbReference type="GO" id="GO:0016491">
    <property type="term" value="F:oxidoreductase activity"/>
    <property type="evidence" value="ECO:0007669"/>
    <property type="project" value="UniProtKB-KW"/>
</dbReference>
<dbReference type="EMBL" id="CP051297">
    <property type="protein sequence ID" value="QKD42126.1"/>
    <property type="molecule type" value="Genomic_DNA"/>
</dbReference>
<dbReference type="PANTHER" id="PTHR42917:SF2">
    <property type="entry name" value="2,4-DIENOYL-COA REDUCTASE [(2E)-ENOYL-COA-PRODUCING]"/>
    <property type="match status" value="1"/>
</dbReference>
<keyword evidence="2" id="KW-0285">Flavoprotein</keyword>
<dbReference type="PRINTS" id="PR00411">
    <property type="entry name" value="PNDRDTASEI"/>
</dbReference>
<geneLocation type="plasmid" evidence="8">
    <name>pdp3</name>
</geneLocation>
<protein>
    <submittedName>
        <fullName evidence="6">FAD-dependent oxidoreductase</fullName>
    </submittedName>
</protein>
<dbReference type="InterPro" id="IPR051793">
    <property type="entry name" value="NADH:flavin_oxidoreductase"/>
</dbReference>
<evidence type="ECO:0000313" key="8">
    <source>
        <dbReference type="Proteomes" id="UP000500755"/>
    </source>
</evidence>
<dbReference type="AlphaFoldDB" id="A0A858ZMT5"/>
<keyword evidence="6" id="KW-0614">Plasmid</keyword>
<dbReference type="Pfam" id="PF07992">
    <property type="entry name" value="Pyr_redox_2"/>
    <property type="match status" value="1"/>
</dbReference>
<sequence>MSGVPGVNGGVRVTADQLIDARYDEVVLCTGVTPRDPRIPGQDHPSVLSYVDVLLHKRPVGPRVAVVGAGGIGFDVAEYLTQVGPSATLHLDEWMKEWGVGDPAEARDGIAPREAPPAARQIVLLQRKASKPGAGLGKTTGWIHRAALNMKQVEMIAGANYERIDARDLHQPLVRAGIAVHLVGGADVASGVSSFSVQ</sequence>
<evidence type="ECO:0000259" key="5">
    <source>
        <dbReference type="Pfam" id="PF07992"/>
    </source>
</evidence>
<evidence type="ECO:0000313" key="6">
    <source>
        <dbReference type="EMBL" id="QKD42126.1"/>
    </source>
</evidence>
<keyword evidence="4" id="KW-0560">Oxidoreductase</keyword>